<accession>A0A1S0UEL7</accession>
<dbReference type="GeneID" id="9945233"/>
<dbReference type="KEGG" id="loa:LOAG_18602"/>
<keyword evidence="2" id="KW-0479">Metal-binding</keyword>
<sequence length="1227" mass="136292">MIRSGAPAPAQRGGTSSLPSNVRDSIMHRLMLSTQAGSVPNGSGRAEQRSREEMQQYIGRNFPSHSFQAPQVNSDVMDLWSSASGADNFPPPISGNTYGYGPGPGTPTMYLPNLLSLPPLPPVYLRCPECGICKMSSEEMEVHIKVEHLHWSPFQCTECYAERSTDFQLREHVHSTHRKNYDHKFIYAYHDNPTAKRLLQLMMDRCLMNARRAQPPSLVSNSQPSPTATTGTTLPSAHFHAATFPVNNMRERLITQTNDMDRRSTASLSPSREAGVESPMRNVNTLTNGRDHISMNQQLQRSGLTPTGAVGATATAISRKRPASDNTMSWNTNTDAVLSAIRVATHENADEQEGCIEGVSAEDGGIGVGGELDDEFASGIRDVKNAFDVTMEESTAEQSDEALLTAAAADGGQDATDILGNVAEIFSAGDIAIPWKRRNRGGSSSVHDNNNITDCSTRNERPKATKSSLAKRRMMGICKCKQLITAGARQMHIFYHMAKDRQLFRFRCKYPACQVQHYRKDQMENHQSKVHGAINPMLIEDRTAELFKISQEVSLDLLGTTGNKPGPTAARAQMIYDQMMAAQARNPRNSRRKKRAAERALAVAAARAVATARVAVATAALNAQRMAAIQEANRCSTAEQSQQQQHFQPVPSTSQEISAIEQADDQQLHCQKCHKLLHNKIRGFHVLWHMAKDLGINRYICKFCDFGHDRKQAVVSHGRREHGTEDCCEDHVEEYSDEVKAMTEQCFGLQPTSSQDTRVQCKPSGSVIVEMFQRMNNFNELIVPEEVKRLYYPLTEQLVCDKQSDQAVNDEGMVAESMVNTNTTAANTVSEEISNSAPYGIDEYGTKPSSVPHCIESSQLLLHQSESSPIMSRSFASTSSSSSYRDRMRKARNRRFGMRKPPSKLKRKEMAKLREISMRLGGAQYFKKRFNEAAHCQKCGLLTTSRLSDHAYKHLDVQLFLCPQCDIGNQSRDLVVKHIRDMHSSQEHPIDERWKYRVEIKEIIRECYPAYFIDAPIPTAADIEKLYELLLFHEILILQESVNAQELCAEMTKRKQSLSSGRFFDVLGSTDDDQPESVDATLERDFGGEAGDGDSDDDRQREGLEPEQDAQSYTEGGDYGVDDAILCEADHAQERFIMGNDGDQSVDSDTSGDDAMIEENGHDEAERFAGASSGQSSITGLPLLENEDVLGSGGILVKNEPDNHSDLTGEAEITHIVEEDDEGEEEM</sequence>
<name>A0A1S0UEL7_LOALO</name>
<dbReference type="RefSeq" id="XP_020304967.1">
    <property type="nucleotide sequence ID" value="XM_020451264.1"/>
</dbReference>
<evidence type="ECO:0000256" key="7">
    <source>
        <dbReference type="SAM" id="MobiDB-lite"/>
    </source>
</evidence>
<comment type="subcellular location">
    <subcellularLocation>
        <location evidence="1">Nucleus</location>
    </subcellularLocation>
</comment>
<evidence type="ECO:0000256" key="1">
    <source>
        <dbReference type="ARBA" id="ARBA00004123"/>
    </source>
</evidence>
<feature type="domain" description="C2H2-type" evidence="8">
    <location>
        <begin position="125"/>
        <end position="148"/>
    </location>
</feature>
<dbReference type="SMART" id="SM00355">
    <property type="entry name" value="ZnF_C2H2"/>
    <property type="match status" value="6"/>
</dbReference>
<keyword evidence="5" id="KW-0862">Zinc</keyword>
<keyword evidence="4" id="KW-0863">Zinc-finger</keyword>
<feature type="region of interest" description="Disordered" evidence="7">
    <location>
        <begin position="1083"/>
        <end position="1120"/>
    </location>
</feature>
<keyword evidence="6" id="KW-0539">Nucleus</keyword>
<feature type="region of interest" description="Disordered" evidence="7">
    <location>
        <begin position="214"/>
        <end position="234"/>
    </location>
</feature>
<dbReference type="FunCoup" id="A0A1S0UEL7">
    <property type="interactions" value="149"/>
</dbReference>
<feature type="domain" description="C2H2-type" evidence="8">
    <location>
        <begin position="699"/>
        <end position="722"/>
    </location>
</feature>
<dbReference type="CTD" id="9945233"/>
<proteinExistence type="predicted"/>
<gene>
    <name evidence="9" type="ORF">LOAG_18602</name>
</gene>
<dbReference type="PANTHER" id="PTHR24404:SF114">
    <property type="entry name" value="KLUMPFUSS, ISOFORM B-RELATED"/>
    <property type="match status" value="1"/>
</dbReference>
<dbReference type="InterPro" id="IPR050589">
    <property type="entry name" value="Ikaros_C2H2-ZF"/>
</dbReference>
<feature type="region of interest" description="Disordered" evidence="7">
    <location>
        <begin position="1"/>
        <end position="21"/>
    </location>
</feature>
<dbReference type="GO" id="GO:0008270">
    <property type="term" value="F:zinc ion binding"/>
    <property type="evidence" value="ECO:0007669"/>
    <property type="project" value="UniProtKB-KW"/>
</dbReference>
<evidence type="ECO:0000256" key="6">
    <source>
        <dbReference type="ARBA" id="ARBA00023242"/>
    </source>
</evidence>
<evidence type="ECO:0000256" key="4">
    <source>
        <dbReference type="ARBA" id="ARBA00022771"/>
    </source>
</evidence>
<feature type="region of interest" description="Disordered" evidence="7">
    <location>
        <begin position="437"/>
        <end position="467"/>
    </location>
</feature>
<evidence type="ECO:0000256" key="2">
    <source>
        <dbReference type="ARBA" id="ARBA00022723"/>
    </source>
</evidence>
<organism evidence="9">
    <name type="scientific">Loa loa</name>
    <name type="common">Eye worm</name>
    <name type="synonym">Filaria loa</name>
    <dbReference type="NCBI Taxonomy" id="7209"/>
    <lineage>
        <taxon>Eukaryota</taxon>
        <taxon>Metazoa</taxon>
        <taxon>Ecdysozoa</taxon>
        <taxon>Nematoda</taxon>
        <taxon>Chromadorea</taxon>
        <taxon>Rhabditida</taxon>
        <taxon>Spirurina</taxon>
        <taxon>Spiruromorpha</taxon>
        <taxon>Filarioidea</taxon>
        <taxon>Onchocercidae</taxon>
        <taxon>Loa</taxon>
    </lineage>
</organism>
<evidence type="ECO:0000313" key="9">
    <source>
        <dbReference type="EMBL" id="EJD74025.1"/>
    </source>
</evidence>
<dbReference type="AlphaFoldDB" id="A0A1S0UEL7"/>
<dbReference type="OrthoDB" id="5844122at2759"/>
<dbReference type="OMA" id="SKVHGAI"/>
<dbReference type="InParanoid" id="A0A1S0UEL7"/>
<dbReference type="GO" id="GO:0005634">
    <property type="term" value="C:nucleus"/>
    <property type="evidence" value="ECO:0007669"/>
    <property type="project" value="UniProtKB-SubCell"/>
</dbReference>
<feature type="domain" description="C2H2-type" evidence="8">
    <location>
        <begin position="934"/>
        <end position="954"/>
    </location>
</feature>
<dbReference type="GO" id="GO:0006357">
    <property type="term" value="P:regulation of transcription by RNA polymerase II"/>
    <property type="evidence" value="ECO:0007669"/>
    <property type="project" value="TreeGrafter"/>
</dbReference>
<reference evidence="9" key="1">
    <citation type="submission" date="2012-04" db="EMBL/GenBank/DDBJ databases">
        <title>The Genome Sequence of Loa loa.</title>
        <authorList>
            <consortium name="The Broad Institute Genome Sequencing Platform"/>
            <consortium name="Broad Institute Genome Sequencing Center for Infectious Disease"/>
            <person name="Nutman T.B."/>
            <person name="Fink D.L."/>
            <person name="Russ C."/>
            <person name="Young S."/>
            <person name="Zeng Q."/>
            <person name="Gargeya S."/>
            <person name="Alvarado L."/>
            <person name="Berlin A."/>
            <person name="Chapman S.B."/>
            <person name="Chen Z."/>
            <person name="Freedman E."/>
            <person name="Gellesch M."/>
            <person name="Goldberg J."/>
            <person name="Griggs A."/>
            <person name="Gujja S."/>
            <person name="Heilman E.R."/>
            <person name="Heiman D."/>
            <person name="Howarth C."/>
            <person name="Mehta T."/>
            <person name="Neiman D."/>
            <person name="Pearson M."/>
            <person name="Roberts A."/>
            <person name="Saif S."/>
            <person name="Shea T."/>
            <person name="Shenoy N."/>
            <person name="Sisk P."/>
            <person name="Stolte C."/>
            <person name="Sykes S."/>
            <person name="White J."/>
            <person name="Yandava C."/>
            <person name="Haas B."/>
            <person name="Henn M.R."/>
            <person name="Nusbaum C."/>
            <person name="Birren B."/>
        </authorList>
    </citation>
    <scope>NUCLEOTIDE SEQUENCE [LARGE SCALE GENOMIC DNA]</scope>
</reference>
<feature type="domain" description="C2H2-type" evidence="8">
    <location>
        <begin position="154"/>
        <end position="177"/>
    </location>
</feature>
<evidence type="ECO:0000256" key="3">
    <source>
        <dbReference type="ARBA" id="ARBA00022737"/>
    </source>
</evidence>
<feature type="domain" description="C2H2-type" evidence="8">
    <location>
        <begin position="960"/>
        <end position="983"/>
    </location>
</feature>
<feature type="compositionally biased region" description="Polar residues" evidence="7">
    <location>
        <begin position="217"/>
        <end position="234"/>
    </location>
</feature>
<evidence type="ECO:0000256" key="5">
    <source>
        <dbReference type="ARBA" id="ARBA00022833"/>
    </source>
</evidence>
<feature type="region of interest" description="Disordered" evidence="7">
    <location>
        <begin position="257"/>
        <end position="278"/>
    </location>
</feature>
<dbReference type="GO" id="GO:0000978">
    <property type="term" value="F:RNA polymerase II cis-regulatory region sequence-specific DNA binding"/>
    <property type="evidence" value="ECO:0007669"/>
    <property type="project" value="TreeGrafter"/>
</dbReference>
<feature type="compositionally biased region" description="Polar residues" evidence="7">
    <location>
        <begin position="441"/>
        <end position="456"/>
    </location>
</feature>
<keyword evidence="3" id="KW-0677">Repeat</keyword>
<evidence type="ECO:0000259" key="8">
    <source>
        <dbReference type="SMART" id="SM00355"/>
    </source>
</evidence>
<dbReference type="InterPro" id="IPR013087">
    <property type="entry name" value="Znf_C2H2_type"/>
</dbReference>
<dbReference type="GO" id="GO:0003700">
    <property type="term" value="F:DNA-binding transcription factor activity"/>
    <property type="evidence" value="ECO:0007669"/>
    <property type="project" value="TreeGrafter"/>
</dbReference>
<dbReference type="PANTHER" id="PTHR24404">
    <property type="entry name" value="ZINC FINGER PROTEIN"/>
    <property type="match status" value="1"/>
</dbReference>
<protein>
    <recommendedName>
        <fullName evidence="8">C2H2-type domain-containing protein</fullName>
    </recommendedName>
</protein>
<feature type="domain" description="C2H2-type" evidence="8">
    <location>
        <begin position="506"/>
        <end position="531"/>
    </location>
</feature>
<dbReference type="Gene3D" id="3.30.160.60">
    <property type="entry name" value="Classic Zinc Finger"/>
    <property type="match status" value="1"/>
</dbReference>
<dbReference type="EMBL" id="JH712459">
    <property type="protein sequence ID" value="EJD74025.1"/>
    <property type="molecule type" value="Genomic_DNA"/>
</dbReference>